<evidence type="ECO:0000256" key="4">
    <source>
        <dbReference type="ARBA" id="ARBA00023015"/>
    </source>
</evidence>
<gene>
    <name evidence="8" type="ORF">Clacol_009904</name>
</gene>
<comment type="similarity">
    <text evidence="2">Belongs to the EAF7 family.</text>
</comment>
<evidence type="ECO:0000256" key="7">
    <source>
        <dbReference type="SAM" id="MobiDB-lite"/>
    </source>
</evidence>
<comment type="subcellular location">
    <subcellularLocation>
        <location evidence="1">Nucleus</location>
    </subcellularLocation>
</comment>
<keyword evidence="5" id="KW-0804">Transcription</keyword>
<protein>
    <recommendedName>
        <fullName evidence="10">MRG-binding protein</fullName>
    </recommendedName>
</protein>
<evidence type="ECO:0000256" key="5">
    <source>
        <dbReference type="ARBA" id="ARBA00023163"/>
    </source>
</evidence>
<reference evidence="8" key="1">
    <citation type="submission" date="2021-10" db="EMBL/GenBank/DDBJ databases">
        <title>De novo Genome Assembly of Clathrus columnatus (Basidiomycota, Fungi) Using Illumina and Nanopore Sequence Data.</title>
        <authorList>
            <person name="Ogiso-Tanaka E."/>
            <person name="Itagaki H."/>
            <person name="Hosoya T."/>
            <person name="Hosaka K."/>
        </authorList>
    </citation>
    <scope>NUCLEOTIDE SEQUENCE</scope>
    <source>
        <strain evidence="8">MO-923</strain>
    </source>
</reference>
<dbReference type="EMBL" id="BPWL01000011">
    <property type="protein sequence ID" value="GJJ15626.1"/>
    <property type="molecule type" value="Genomic_DNA"/>
</dbReference>
<sequence>MADEEKPVLETVPGEISFFKSITRHRPVGIHRYFHILSMQQVIKRETGIFVPVDNIWEKLEACYNLDALEGLEIEGYDSSDSDASHPHSIPSPQPGENLMRHPFFRSEFQLPWNEYDSIMAIRRVSDLSPPASPTPGRRRGRRKSTQNTDLTVPSRRGSMTAAGLYGGDSESSALTDSGDDTMEVDAGSSKPSRRNSVMTGTPTDVLDDEDGEMDSPASIRGKRGRRRGTPATRKTSTPGRRGRRRGG</sequence>
<keyword evidence="4" id="KW-0805">Transcription regulation</keyword>
<dbReference type="GO" id="GO:0006325">
    <property type="term" value="P:chromatin organization"/>
    <property type="evidence" value="ECO:0007669"/>
    <property type="project" value="UniProtKB-KW"/>
</dbReference>
<keyword evidence="6" id="KW-0539">Nucleus</keyword>
<comment type="caution">
    <text evidence="8">The sequence shown here is derived from an EMBL/GenBank/DDBJ whole genome shotgun (WGS) entry which is preliminary data.</text>
</comment>
<keyword evidence="9" id="KW-1185">Reference proteome</keyword>
<evidence type="ECO:0000313" key="8">
    <source>
        <dbReference type="EMBL" id="GJJ15626.1"/>
    </source>
</evidence>
<feature type="region of interest" description="Disordered" evidence="7">
    <location>
        <begin position="127"/>
        <end position="248"/>
    </location>
</feature>
<feature type="region of interest" description="Disordered" evidence="7">
    <location>
        <begin position="77"/>
        <end position="99"/>
    </location>
</feature>
<proteinExistence type="inferred from homology"/>
<evidence type="ECO:0000313" key="9">
    <source>
        <dbReference type="Proteomes" id="UP001050691"/>
    </source>
</evidence>
<evidence type="ECO:0000256" key="2">
    <source>
        <dbReference type="ARBA" id="ARBA00007117"/>
    </source>
</evidence>
<dbReference type="PANTHER" id="PTHR13581">
    <property type="entry name" value="MRG-BINDING PROTEIN"/>
    <property type="match status" value="1"/>
</dbReference>
<organism evidence="8 9">
    <name type="scientific">Clathrus columnatus</name>
    <dbReference type="NCBI Taxonomy" id="1419009"/>
    <lineage>
        <taxon>Eukaryota</taxon>
        <taxon>Fungi</taxon>
        <taxon>Dikarya</taxon>
        <taxon>Basidiomycota</taxon>
        <taxon>Agaricomycotina</taxon>
        <taxon>Agaricomycetes</taxon>
        <taxon>Phallomycetidae</taxon>
        <taxon>Phallales</taxon>
        <taxon>Clathraceae</taxon>
        <taxon>Clathrus</taxon>
    </lineage>
</organism>
<dbReference type="GO" id="GO:0005634">
    <property type="term" value="C:nucleus"/>
    <property type="evidence" value="ECO:0007669"/>
    <property type="project" value="UniProtKB-SubCell"/>
</dbReference>
<evidence type="ECO:0000256" key="3">
    <source>
        <dbReference type="ARBA" id="ARBA00022853"/>
    </source>
</evidence>
<dbReference type="PANTHER" id="PTHR13581:SF5">
    <property type="entry name" value="MRG_MORF4L-BINDING PROTEIN"/>
    <property type="match status" value="1"/>
</dbReference>
<dbReference type="Pfam" id="PF07904">
    <property type="entry name" value="Eaf7"/>
    <property type="match status" value="1"/>
</dbReference>
<dbReference type="GO" id="GO:0006357">
    <property type="term" value="P:regulation of transcription by RNA polymerase II"/>
    <property type="evidence" value="ECO:0007669"/>
    <property type="project" value="TreeGrafter"/>
</dbReference>
<name>A0AAV5AS67_9AGAM</name>
<evidence type="ECO:0008006" key="10">
    <source>
        <dbReference type="Google" id="ProtNLM"/>
    </source>
</evidence>
<accession>A0AAV5AS67</accession>
<dbReference type="GO" id="GO:0035267">
    <property type="term" value="C:NuA4 histone acetyltransferase complex"/>
    <property type="evidence" value="ECO:0007669"/>
    <property type="project" value="TreeGrafter"/>
</dbReference>
<dbReference type="Proteomes" id="UP001050691">
    <property type="component" value="Unassembled WGS sequence"/>
</dbReference>
<evidence type="ECO:0000256" key="6">
    <source>
        <dbReference type="ARBA" id="ARBA00023242"/>
    </source>
</evidence>
<dbReference type="AlphaFoldDB" id="A0AAV5AS67"/>
<keyword evidence="3" id="KW-0156">Chromatin regulator</keyword>
<dbReference type="InterPro" id="IPR012423">
    <property type="entry name" value="Eaf7/MRGBP"/>
</dbReference>
<evidence type="ECO:0000256" key="1">
    <source>
        <dbReference type="ARBA" id="ARBA00004123"/>
    </source>
</evidence>